<dbReference type="EMBL" id="CP039355">
    <property type="protein sequence ID" value="QCE14964.1"/>
    <property type="molecule type" value="Genomic_DNA"/>
</dbReference>
<protein>
    <submittedName>
        <fullName evidence="1">Uncharacterized protein</fullName>
    </submittedName>
</protein>
<reference evidence="1 2" key="1">
    <citation type="submission" date="2019-04" db="EMBL/GenBank/DDBJ databases">
        <title>An improved genome assembly and genetic linkage map for asparagus bean, Vigna unguiculata ssp. sesquipedialis.</title>
        <authorList>
            <person name="Xia Q."/>
            <person name="Zhang R."/>
            <person name="Dong Y."/>
        </authorList>
    </citation>
    <scope>NUCLEOTIDE SEQUENCE [LARGE SCALE GENOMIC DNA]</scope>
    <source>
        <tissue evidence="1">Leaf</tissue>
    </source>
</reference>
<gene>
    <name evidence="1" type="ORF">DEO72_LG11g1972</name>
</gene>
<dbReference type="AlphaFoldDB" id="A0A4D6NQM2"/>
<dbReference type="Proteomes" id="UP000501690">
    <property type="component" value="Linkage Group LG11"/>
</dbReference>
<organism evidence="1 2">
    <name type="scientific">Vigna unguiculata</name>
    <name type="common">Cowpea</name>
    <dbReference type="NCBI Taxonomy" id="3917"/>
    <lineage>
        <taxon>Eukaryota</taxon>
        <taxon>Viridiplantae</taxon>
        <taxon>Streptophyta</taxon>
        <taxon>Embryophyta</taxon>
        <taxon>Tracheophyta</taxon>
        <taxon>Spermatophyta</taxon>
        <taxon>Magnoliopsida</taxon>
        <taxon>eudicotyledons</taxon>
        <taxon>Gunneridae</taxon>
        <taxon>Pentapetalae</taxon>
        <taxon>rosids</taxon>
        <taxon>fabids</taxon>
        <taxon>Fabales</taxon>
        <taxon>Fabaceae</taxon>
        <taxon>Papilionoideae</taxon>
        <taxon>50 kb inversion clade</taxon>
        <taxon>NPAAA clade</taxon>
        <taxon>indigoferoid/millettioid clade</taxon>
        <taxon>Phaseoleae</taxon>
        <taxon>Vigna</taxon>
    </lineage>
</organism>
<proteinExistence type="predicted"/>
<keyword evidence="2" id="KW-1185">Reference proteome</keyword>
<sequence>MSQDYHNRRLNTEKGNLSRLIHTSHNSHTHTSNTCQSEPQLKDFSCSFAIPSQNSREFIPSHNSRNATCFTLYLEPQLKGYRSEPQLKEHSNKSIFEAKPRPNHLADIANRQAPSASKVSDPDVISWQNEFHCQAPRATTATEIVAIAWRFSLYCQALHQ</sequence>
<evidence type="ECO:0000313" key="1">
    <source>
        <dbReference type="EMBL" id="QCE14964.1"/>
    </source>
</evidence>
<accession>A0A4D6NQM2</accession>
<name>A0A4D6NQM2_VIGUN</name>
<evidence type="ECO:0000313" key="2">
    <source>
        <dbReference type="Proteomes" id="UP000501690"/>
    </source>
</evidence>